<dbReference type="SMART" id="SM01012">
    <property type="entry name" value="ANTAR"/>
    <property type="match status" value="1"/>
</dbReference>
<dbReference type="Pfam" id="PF00072">
    <property type="entry name" value="Response_reg"/>
    <property type="match status" value="1"/>
</dbReference>
<proteinExistence type="predicted"/>
<dbReference type="PIRSF" id="PIRSF036382">
    <property type="entry name" value="RR_antiterm"/>
    <property type="match status" value="1"/>
</dbReference>
<dbReference type="InterPro" id="IPR001789">
    <property type="entry name" value="Sig_transdc_resp-reg_receiver"/>
</dbReference>
<protein>
    <submittedName>
        <fullName evidence="5">ANTAR domain-containing protein</fullName>
    </submittedName>
</protein>
<name>A0ABX8RDB5_9CLOT</name>
<dbReference type="PANTHER" id="PTHR44591:SF23">
    <property type="entry name" value="CHEY SUBFAMILY"/>
    <property type="match status" value="1"/>
</dbReference>
<gene>
    <name evidence="5" type="ORF">KVH43_01300</name>
</gene>
<dbReference type="PROSITE" id="PS50110">
    <property type="entry name" value="RESPONSE_REGULATORY"/>
    <property type="match status" value="1"/>
</dbReference>
<dbReference type="EMBL" id="CP078093">
    <property type="protein sequence ID" value="QXM06437.1"/>
    <property type="molecule type" value="Genomic_DNA"/>
</dbReference>
<evidence type="ECO:0000313" key="6">
    <source>
        <dbReference type="Proteomes" id="UP000886818"/>
    </source>
</evidence>
<evidence type="ECO:0000256" key="2">
    <source>
        <dbReference type="PROSITE-ProRule" id="PRU00169"/>
    </source>
</evidence>
<evidence type="ECO:0000259" key="4">
    <source>
        <dbReference type="PROSITE" id="PS50921"/>
    </source>
</evidence>
<sequence length="189" mass="21693">MDSYRIVVADSSEGSRKLICKLLNKKGYKTYQATDGAGAIRISRSIFPELVIMDTNLWGINAYEAARIIEEDKLSTVIFATSNPTSAFYEKLKNMNIFAYVVKPIYPEQLYQMVEFSIMNASKIHLLSKKIEKLENTLESRKKIDRAKGLLMKALKITEDEAYKLLRKKSMDDCVSMNVIAEKIIKKYR</sequence>
<evidence type="ECO:0000256" key="1">
    <source>
        <dbReference type="ARBA" id="ARBA00022553"/>
    </source>
</evidence>
<evidence type="ECO:0000259" key="3">
    <source>
        <dbReference type="PROSITE" id="PS50110"/>
    </source>
</evidence>
<dbReference type="InterPro" id="IPR008327">
    <property type="entry name" value="Sig_transdc_resp-reg_antiterm"/>
</dbReference>
<dbReference type="Proteomes" id="UP000886818">
    <property type="component" value="Chromosome"/>
</dbReference>
<accession>A0ABX8RDB5</accession>
<dbReference type="RefSeq" id="WP_218283133.1">
    <property type="nucleotide sequence ID" value="NZ_CP078093.1"/>
</dbReference>
<dbReference type="SMART" id="SM00448">
    <property type="entry name" value="REC"/>
    <property type="match status" value="1"/>
</dbReference>
<dbReference type="PROSITE" id="PS50921">
    <property type="entry name" value="ANTAR"/>
    <property type="match status" value="1"/>
</dbReference>
<keyword evidence="6" id="KW-1185">Reference proteome</keyword>
<dbReference type="Pfam" id="PF03861">
    <property type="entry name" value="ANTAR"/>
    <property type="match status" value="1"/>
</dbReference>
<organism evidence="5 6">
    <name type="scientific">Crassaminicella indica</name>
    <dbReference type="NCBI Taxonomy" id="2855394"/>
    <lineage>
        <taxon>Bacteria</taxon>
        <taxon>Bacillati</taxon>
        <taxon>Bacillota</taxon>
        <taxon>Clostridia</taxon>
        <taxon>Eubacteriales</taxon>
        <taxon>Clostridiaceae</taxon>
        <taxon>Crassaminicella</taxon>
    </lineage>
</organism>
<feature type="domain" description="ANTAR" evidence="4">
    <location>
        <begin position="124"/>
        <end position="185"/>
    </location>
</feature>
<evidence type="ECO:0000313" key="5">
    <source>
        <dbReference type="EMBL" id="QXM06437.1"/>
    </source>
</evidence>
<dbReference type="InterPro" id="IPR050595">
    <property type="entry name" value="Bact_response_regulator"/>
</dbReference>
<keyword evidence="1 2" id="KW-0597">Phosphoprotein</keyword>
<dbReference type="InterPro" id="IPR005561">
    <property type="entry name" value="ANTAR"/>
</dbReference>
<reference evidence="5" key="1">
    <citation type="submission" date="2021-07" db="EMBL/GenBank/DDBJ databases">
        <title>Complete genome sequence of Crassaminicella sp. 143-21, isolated from a deep-sea hydrothermal vent.</title>
        <authorList>
            <person name="Li X."/>
        </authorList>
    </citation>
    <scope>NUCLEOTIDE SEQUENCE</scope>
    <source>
        <strain evidence="5">143-21</strain>
    </source>
</reference>
<feature type="domain" description="Response regulatory" evidence="3">
    <location>
        <begin position="5"/>
        <end position="118"/>
    </location>
</feature>
<dbReference type="PANTHER" id="PTHR44591">
    <property type="entry name" value="STRESS RESPONSE REGULATOR PROTEIN 1"/>
    <property type="match status" value="1"/>
</dbReference>
<feature type="modified residue" description="4-aspartylphosphate" evidence="2">
    <location>
        <position position="54"/>
    </location>
</feature>